<dbReference type="InterPro" id="IPR017461">
    <property type="entry name" value="CHP03009_planctomycetes"/>
</dbReference>
<dbReference type="AlphaFoldDB" id="A3ZWQ5"/>
<evidence type="ECO:0000313" key="3">
    <source>
        <dbReference type="EMBL" id="EAQ79029.1"/>
    </source>
</evidence>
<dbReference type="NCBIfam" id="TIGR03009">
    <property type="entry name" value="plancto_dom_2"/>
    <property type="match status" value="1"/>
</dbReference>
<keyword evidence="2" id="KW-0732">Signal</keyword>
<feature type="chain" id="PRO_5002664144" description="TIGR03009 domain-containing protein" evidence="2">
    <location>
        <begin position="39"/>
        <end position="361"/>
    </location>
</feature>
<sequence>MFAVTARNHLHVGTLRMKNGIFSAAALVLVTLSVAAQAQAPVIPSGQARPQRAPAPPQMPQPQWVAEMTPQHLKYLDEILSFWEFRSSKVQQYECQFNRWEYDSVFGPPQDHKTLAVGELKYENPDKGSFQLTKLDEYRAPQQPGGQPTYQPVPGDFLEHWVCDGKSIFEYNAPKKQLIERQLPPEQQGKAIKHGPLPFMFGANKAEINARYWLRVTTPPGNETQYWLEAWPKYLEDSQNFHHVEIVIDQAEFLPLAIQVFDRNWNPYAQPPVHTRTAYEFKDRKTFAQGDFALNVQQLNLFRRSFYEPTLPSGWQKVVEKPEIATAPGQQQFGMQQQRGGAQNVPIGRAPRNNQANTIPR</sequence>
<name>A3ZWQ5_9BACT</name>
<accession>A3ZWQ5</accession>
<dbReference type="Proteomes" id="UP000004358">
    <property type="component" value="Unassembled WGS sequence"/>
</dbReference>
<evidence type="ECO:0008006" key="5">
    <source>
        <dbReference type="Google" id="ProtNLM"/>
    </source>
</evidence>
<proteinExistence type="predicted"/>
<feature type="signal peptide" evidence="2">
    <location>
        <begin position="1"/>
        <end position="38"/>
    </location>
</feature>
<gene>
    <name evidence="3" type="ORF">DSM3645_13735</name>
</gene>
<feature type="compositionally biased region" description="Low complexity" evidence="1">
    <location>
        <begin position="329"/>
        <end position="343"/>
    </location>
</feature>
<feature type="compositionally biased region" description="Polar residues" evidence="1">
    <location>
        <begin position="352"/>
        <end position="361"/>
    </location>
</feature>
<dbReference type="HOGENOM" id="CLU_808565_0_0_0"/>
<reference evidence="3 4" key="1">
    <citation type="submission" date="2006-02" db="EMBL/GenBank/DDBJ databases">
        <authorList>
            <person name="Amann R."/>
            <person name="Ferriera S."/>
            <person name="Johnson J."/>
            <person name="Kravitz S."/>
            <person name="Halpern A."/>
            <person name="Remington K."/>
            <person name="Beeson K."/>
            <person name="Tran B."/>
            <person name="Rogers Y.-H."/>
            <person name="Friedman R."/>
            <person name="Venter J.C."/>
        </authorList>
    </citation>
    <scope>NUCLEOTIDE SEQUENCE [LARGE SCALE GENOMIC DNA]</scope>
    <source>
        <strain evidence="3 4">DSM 3645</strain>
    </source>
</reference>
<dbReference type="STRING" id="314230.DSM3645_13735"/>
<dbReference type="OrthoDB" id="243478at2"/>
<protein>
    <recommendedName>
        <fullName evidence="5">TIGR03009 domain-containing protein</fullName>
    </recommendedName>
</protein>
<evidence type="ECO:0000256" key="2">
    <source>
        <dbReference type="SAM" id="SignalP"/>
    </source>
</evidence>
<comment type="caution">
    <text evidence="3">The sequence shown here is derived from an EMBL/GenBank/DDBJ whole genome shotgun (WGS) entry which is preliminary data.</text>
</comment>
<organism evidence="3 4">
    <name type="scientific">Blastopirellula marina DSM 3645</name>
    <dbReference type="NCBI Taxonomy" id="314230"/>
    <lineage>
        <taxon>Bacteria</taxon>
        <taxon>Pseudomonadati</taxon>
        <taxon>Planctomycetota</taxon>
        <taxon>Planctomycetia</taxon>
        <taxon>Pirellulales</taxon>
        <taxon>Pirellulaceae</taxon>
        <taxon>Blastopirellula</taxon>
    </lineage>
</organism>
<dbReference type="eggNOG" id="COG3087">
    <property type="taxonomic scope" value="Bacteria"/>
</dbReference>
<feature type="region of interest" description="Disordered" evidence="1">
    <location>
        <begin position="328"/>
        <end position="361"/>
    </location>
</feature>
<dbReference type="Gene3D" id="2.50.20.10">
    <property type="entry name" value="Lipoprotein localisation LolA/LolB/LppX"/>
    <property type="match status" value="1"/>
</dbReference>
<evidence type="ECO:0000313" key="4">
    <source>
        <dbReference type="Proteomes" id="UP000004358"/>
    </source>
</evidence>
<dbReference type="EMBL" id="AANZ01000016">
    <property type="protein sequence ID" value="EAQ79029.1"/>
    <property type="molecule type" value="Genomic_DNA"/>
</dbReference>
<evidence type="ECO:0000256" key="1">
    <source>
        <dbReference type="SAM" id="MobiDB-lite"/>
    </source>
</evidence>